<evidence type="ECO:0000313" key="2">
    <source>
        <dbReference type="Proteomes" id="UP000078542"/>
    </source>
</evidence>
<proteinExistence type="predicted"/>
<protein>
    <submittedName>
        <fullName evidence="1">Uncharacterized protein</fullName>
    </submittedName>
</protein>
<accession>A0A195CS23</accession>
<sequence>MHNLLNKRMFKVCFWNVHETTKIHFTKYFPYNIIMNFLRERHSRCVPLQNVTLRNILREEGYVPKRLLHF</sequence>
<evidence type="ECO:0000313" key="1">
    <source>
        <dbReference type="EMBL" id="KYN02914.1"/>
    </source>
</evidence>
<dbReference type="Proteomes" id="UP000078542">
    <property type="component" value="Unassembled WGS sequence"/>
</dbReference>
<gene>
    <name evidence="1" type="ORF">ALC62_06199</name>
</gene>
<reference evidence="1 2" key="1">
    <citation type="submission" date="2016-03" db="EMBL/GenBank/DDBJ databases">
        <title>Cyphomyrmex costatus WGS genome.</title>
        <authorList>
            <person name="Nygaard S."/>
            <person name="Hu H."/>
            <person name="Boomsma J."/>
            <person name="Zhang G."/>
        </authorList>
    </citation>
    <scope>NUCLEOTIDE SEQUENCE [LARGE SCALE GENOMIC DNA]</scope>
    <source>
        <strain evidence="1">MS0001</strain>
        <tissue evidence="1">Whole body</tissue>
    </source>
</reference>
<keyword evidence="2" id="KW-1185">Reference proteome</keyword>
<dbReference type="EMBL" id="KQ977408">
    <property type="protein sequence ID" value="KYN02914.1"/>
    <property type="molecule type" value="Genomic_DNA"/>
</dbReference>
<dbReference type="AlphaFoldDB" id="A0A195CS23"/>
<name>A0A195CS23_9HYME</name>
<organism evidence="1 2">
    <name type="scientific">Cyphomyrmex costatus</name>
    <dbReference type="NCBI Taxonomy" id="456900"/>
    <lineage>
        <taxon>Eukaryota</taxon>
        <taxon>Metazoa</taxon>
        <taxon>Ecdysozoa</taxon>
        <taxon>Arthropoda</taxon>
        <taxon>Hexapoda</taxon>
        <taxon>Insecta</taxon>
        <taxon>Pterygota</taxon>
        <taxon>Neoptera</taxon>
        <taxon>Endopterygota</taxon>
        <taxon>Hymenoptera</taxon>
        <taxon>Apocrita</taxon>
        <taxon>Aculeata</taxon>
        <taxon>Formicoidea</taxon>
        <taxon>Formicidae</taxon>
        <taxon>Myrmicinae</taxon>
        <taxon>Cyphomyrmex</taxon>
    </lineage>
</organism>